<dbReference type="OrthoDB" id="550558at2759"/>
<dbReference type="SUPFAM" id="SSF56300">
    <property type="entry name" value="Metallo-dependent phosphatases"/>
    <property type="match status" value="1"/>
</dbReference>
<dbReference type="GeneID" id="39581313"/>
<dbReference type="RefSeq" id="XP_028467524.1">
    <property type="nucleotide sequence ID" value="XM_028612835.1"/>
</dbReference>
<keyword evidence="3" id="KW-1185">Reference proteome</keyword>
<organism evidence="2 3">
    <name type="scientific">Sodiomyces alkalinus (strain CBS 110278 / VKM F-3762 / F11)</name>
    <name type="common">Alkaliphilic filamentous fungus</name>
    <dbReference type="NCBI Taxonomy" id="1314773"/>
    <lineage>
        <taxon>Eukaryota</taxon>
        <taxon>Fungi</taxon>
        <taxon>Dikarya</taxon>
        <taxon>Ascomycota</taxon>
        <taxon>Pezizomycotina</taxon>
        <taxon>Sordariomycetes</taxon>
        <taxon>Hypocreomycetidae</taxon>
        <taxon>Glomerellales</taxon>
        <taxon>Plectosphaerellaceae</taxon>
        <taxon>Sodiomyces</taxon>
    </lineage>
</organism>
<name>A0A3N2PZ68_SODAK</name>
<dbReference type="PANTHER" id="PTHR37844">
    <property type="entry name" value="SER/THR PROTEIN PHOSPHATASE SUPERFAMILY (AFU_ORTHOLOGUE AFUA_1G14840)"/>
    <property type="match status" value="1"/>
</dbReference>
<evidence type="ECO:0000313" key="3">
    <source>
        <dbReference type="Proteomes" id="UP000272025"/>
    </source>
</evidence>
<dbReference type="Proteomes" id="UP000272025">
    <property type="component" value="Unassembled WGS sequence"/>
</dbReference>
<gene>
    <name evidence="2" type="ORF">SODALDRAFT_339161</name>
</gene>
<feature type="domain" description="Calcineurin-like phosphoesterase" evidence="1">
    <location>
        <begin position="31"/>
        <end position="206"/>
    </location>
</feature>
<proteinExistence type="predicted"/>
<evidence type="ECO:0000259" key="1">
    <source>
        <dbReference type="Pfam" id="PF00149"/>
    </source>
</evidence>
<dbReference type="AlphaFoldDB" id="A0A3N2PZ68"/>
<sequence>MSQPVQRCFQFMSDLHLELGQQYDAFDFPAVAPYLTERYQRVFLVLGNNEFHGMDHATGISTAKKLENEPLLDGKLTLLHRTRSDVDHGQTVVSVLGCTLWSRIRDDAADQVRSKVKDFQSIQGWTVERHNAEHEADVQWLKNEIGLIARDEPNNVVIVITHHAPAIQEASRPEYMASPITGAFATDLLPSGDWGRVEYWIYGHTHFSTEFEKGSVTVVSNQRGYILPGTNIHIGGKGDTGRREFSAEKVIRIDKGAT</sequence>
<dbReference type="EMBL" id="ML119053">
    <property type="protein sequence ID" value="ROT39718.1"/>
    <property type="molecule type" value="Genomic_DNA"/>
</dbReference>
<dbReference type="PANTHER" id="PTHR37844:SF2">
    <property type="entry name" value="SER_THR PROTEIN PHOSPHATASE SUPERFAMILY (AFU_ORTHOLOGUE AFUA_1G14840)"/>
    <property type="match status" value="1"/>
</dbReference>
<evidence type="ECO:0000313" key="2">
    <source>
        <dbReference type="EMBL" id="ROT39718.1"/>
    </source>
</evidence>
<dbReference type="InterPro" id="IPR004843">
    <property type="entry name" value="Calcineurin-like_PHP"/>
</dbReference>
<dbReference type="Gene3D" id="3.60.21.10">
    <property type="match status" value="1"/>
</dbReference>
<accession>A0A3N2PZ68</accession>
<dbReference type="GO" id="GO:0016787">
    <property type="term" value="F:hydrolase activity"/>
    <property type="evidence" value="ECO:0007669"/>
    <property type="project" value="InterPro"/>
</dbReference>
<reference evidence="2 3" key="1">
    <citation type="journal article" date="2018" name="Mol. Ecol.">
        <title>The obligate alkalophilic soda-lake fungus Sodiomyces alkalinus has shifted to a protein diet.</title>
        <authorList>
            <person name="Grum-Grzhimaylo A.A."/>
            <person name="Falkoski D.L."/>
            <person name="van den Heuvel J."/>
            <person name="Valero-Jimenez C.A."/>
            <person name="Min B."/>
            <person name="Choi I.G."/>
            <person name="Lipzen A."/>
            <person name="Daum C.G."/>
            <person name="Aanen D.K."/>
            <person name="Tsang A."/>
            <person name="Henrissat B."/>
            <person name="Bilanenko E.N."/>
            <person name="de Vries R.P."/>
            <person name="van Kan J.A.L."/>
            <person name="Grigoriev I.V."/>
            <person name="Debets A.J.M."/>
        </authorList>
    </citation>
    <scope>NUCLEOTIDE SEQUENCE [LARGE SCALE GENOMIC DNA]</scope>
    <source>
        <strain evidence="2 3">F11</strain>
    </source>
</reference>
<dbReference type="Pfam" id="PF00149">
    <property type="entry name" value="Metallophos"/>
    <property type="match status" value="1"/>
</dbReference>
<protein>
    <recommendedName>
        <fullName evidence="1">Calcineurin-like phosphoesterase domain-containing protein</fullName>
    </recommendedName>
</protein>
<dbReference type="InterPro" id="IPR029052">
    <property type="entry name" value="Metallo-depent_PP-like"/>
</dbReference>